<dbReference type="EMBL" id="VXRG01000111">
    <property type="protein sequence ID" value="MXY94472.1"/>
    <property type="molecule type" value="Genomic_DNA"/>
</dbReference>
<name>A0A6B0YXK8_9CHLR</name>
<sequence>MSVRTLSRRRFLQGMGVAATGAVFAACAPPVQQAAGDMAETAETPEIWVFVVTGCTAGGNAEKTKAVQDLILEESGVLVQNYLSAHGAASTEKLNLLIASGTQPLDLFEGSWPDFKGIITPMDDLLDAFGQNVLDLNNDFAWARMKDAEGVTWGYPRLGLMAHTHFCFFRSDWLDEAGMETPDTWDGMEYTIEEFRALHDESVTTTMGRRHLMYNTMGAFTENGYSNWVDPADNMLKPVETNPGYIDWLTKMHEWWDKGWFQLESFANPDFRAMLRTLTIGTWLGWYSRITIWWEQIRLDSGYTDIDYTFPETMTGPMGLAKTNNVGGNAAYMIPRKSEHPDAVIRFADWAYAGLPDEPRNLIITQAGIEGVDWEWHDKEAGLYRALVPATAPCEARYPGEYYQVKGMGTEPHVVRVLEDGSVHRQSAHVVKYNDQFQHGKMPVDFDVPYDLTAIRDQYPGLSDFERLIDEESVKFITGSRPLSEWGNFLDSLQGAGLDRWSELHTEQYRQYHP</sequence>
<gene>
    <name evidence="2" type="ORF">F4Y42_13610</name>
</gene>
<dbReference type="Gene3D" id="3.40.190.10">
    <property type="entry name" value="Periplasmic binding protein-like II"/>
    <property type="match status" value="2"/>
</dbReference>
<organism evidence="2">
    <name type="scientific">Caldilineaceae bacterium SB0664_bin_27</name>
    <dbReference type="NCBI Taxonomy" id="2605260"/>
    <lineage>
        <taxon>Bacteria</taxon>
        <taxon>Bacillati</taxon>
        <taxon>Chloroflexota</taxon>
        <taxon>Caldilineae</taxon>
        <taxon>Caldilineales</taxon>
        <taxon>Caldilineaceae</taxon>
    </lineage>
</organism>
<dbReference type="InterPro" id="IPR006311">
    <property type="entry name" value="TAT_signal"/>
</dbReference>
<dbReference type="NCBIfam" id="TIGR01409">
    <property type="entry name" value="TAT_signal_seq"/>
    <property type="match status" value="1"/>
</dbReference>
<feature type="chain" id="PRO_5025454240" evidence="1">
    <location>
        <begin position="35"/>
        <end position="514"/>
    </location>
</feature>
<dbReference type="InterPro" id="IPR019546">
    <property type="entry name" value="TAT_signal_bac_arc"/>
</dbReference>
<dbReference type="AlphaFoldDB" id="A0A6B0YXK8"/>
<evidence type="ECO:0000313" key="2">
    <source>
        <dbReference type="EMBL" id="MXY94472.1"/>
    </source>
</evidence>
<dbReference type="PROSITE" id="PS51257">
    <property type="entry name" value="PROKAR_LIPOPROTEIN"/>
    <property type="match status" value="1"/>
</dbReference>
<dbReference type="PANTHER" id="PTHR43649">
    <property type="entry name" value="ARABINOSE-BINDING PROTEIN-RELATED"/>
    <property type="match status" value="1"/>
</dbReference>
<accession>A0A6B0YXK8</accession>
<reference evidence="2" key="1">
    <citation type="submission" date="2019-09" db="EMBL/GenBank/DDBJ databases">
        <title>Characterisation of the sponge microbiome using genome-centric metagenomics.</title>
        <authorList>
            <person name="Engelberts J.P."/>
            <person name="Robbins S.J."/>
            <person name="De Goeij J.M."/>
            <person name="Aranda M."/>
            <person name="Bell S.C."/>
            <person name="Webster N.S."/>
        </authorList>
    </citation>
    <scope>NUCLEOTIDE SEQUENCE</scope>
    <source>
        <strain evidence="2">SB0664_bin_27</strain>
    </source>
</reference>
<dbReference type="SUPFAM" id="SSF53850">
    <property type="entry name" value="Periplasmic binding protein-like II"/>
    <property type="match status" value="1"/>
</dbReference>
<protein>
    <submittedName>
        <fullName evidence="2">Extracellular solute-binding protein</fullName>
    </submittedName>
</protein>
<dbReference type="PROSITE" id="PS51318">
    <property type="entry name" value="TAT"/>
    <property type="match status" value="1"/>
</dbReference>
<comment type="caution">
    <text evidence="2">The sequence shown here is derived from an EMBL/GenBank/DDBJ whole genome shotgun (WGS) entry which is preliminary data.</text>
</comment>
<dbReference type="PANTHER" id="PTHR43649:SF17">
    <property type="entry name" value="ABC TRANSPORTER SOLUTE BINDING PROTEIN-SUGAR TRANSPORT"/>
    <property type="match status" value="1"/>
</dbReference>
<dbReference type="Pfam" id="PF01547">
    <property type="entry name" value="SBP_bac_1"/>
    <property type="match status" value="1"/>
</dbReference>
<feature type="signal peptide" evidence="1">
    <location>
        <begin position="1"/>
        <end position="34"/>
    </location>
</feature>
<dbReference type="InterPro" id="IPR006059">
    <property type="entry name" value="SBP"/>
</dbReference>
<keyword evidence="1" id="KW-0732">Signal</keyword>
<proteinExistence type="predicted"/>
<evidence type="ECO:0000256" key="1">
    <source>
        <dbReference type="SAM" id="SignalP"/>
    </source>
</evidence>
<dbReference type="InterPro" id="IPR050490">
    <property type="entry name" value="Bact_solute-bd_prot1"/>
</dbReference>